<evidence type="ECO:0000313" key="7">
    <source>
        <dbReference type="Proteomes" id="UP000214603"/>
    </source>
</evidence>
<sequence length="232" mass="25682">MQYGKSYAARSNVMRSSSTTHPNKAYAHLRESILKREYLPGQRLVAQEVATELGLSRTPVREALGLLEQHGLVEQTGWGFIVRQMTLGDIEDLFDAREIIELEVARKALTKVDDEWVNQLRGIVARTRGHLAAGKPIESIRAARQLYVSVAERAGNKVLAQMLAGINDQIELVGGALVSRHPERADEILLENESIVDAIAQKNIEGAMAAIRDHIHKSRRLHLNTTSAILAA</sequence>
<dbReference type="CDD" id="cd07377">
    <property type="entry name" value="WHTH_GntR"/>
    <property type="match status" value="1"/>
</dbReference>
<organism evidence="6 7">
    <name type="scientific">Candidimonas nitroreducens</name>
    <dbReference type="NCBI Taxonomy" id="683354"/>
    <lineage>
        <taxon>Bacteria</taxon>
        <taxon>Pseudomonadati</taxon>
        <taxon>Pseudomonadota</taxon>
        <taxon>Betaproteobacteria</taxon>
        <taxon>Burkholderiales</taxon>
        <taxon>Alcaligenaceae</taxon>
        <taxon>Candidimonas</taxon>
    </lineage>
</organism>
<feature type="compositionally biased region" description="Polar residues" evidence="4">
    <location>
        <begin position="13"/>
        <end position="22"/>
    </location>
</feature>
<evidence type="ECO:0000256" key="3">
    <source>
        <dbReference type="ARBA" id="ARBA00023163"/>
    </source>
</evidence>
<dbReference type="InterPro" id="IPR000524">
    <property type="entry name" value="Tscrpt_reg_HTH_GntR"/>
</dbReference>
<protein>
    <recommendedName>
        <fullName evidence="5">HTH gntR-type domain-containing protein</fullName>
    </recommendedName>
</protein>
<feature type="region of interest" description="Disordered" evidence="4">
    <location>
        <begin position="1"/>
        <end position="22"/>
    </location>
</feature>
<comment type="caution">
    <text evidence="6">The sequence shown here is derived from an EMBL/GenBank/DDBJ whole genome shotgun (WGS) entry which is preliminary data.</text>
</comment>
<accession>A0A225M5X5</accession>
<dbReference type="InterPro" id="IPR036390">
    <property type="entry name" value="WH_DNA-bd_sf"/>
</dbReference>
<dbReference type="Pfam" id="PF00392">
    <property type="entry name" value="GntR"/>
    <property type="match status" value="1"/>
</dbReference>
<evidence type="ECO:0000313" key="6">
    <source>
        <dbReference type="EMBL" id="OWT56727.1"/>
    </source>
</evidence>
<dbReference type="InterPro" id="IPR011711">
    <property type="entry name" value="GntR_C"/>
</dbReference>
<dbReference type="Gene3D" id="1.20.120.530">
    <property type="entry name" value="GntR ligand-binding domain-like"/>
    <property type="match status" value="1"/>
</dbReference>
<evidence type="ECO:0000256" key="1">
    <source>
        <dbReference type="ARBA" id="ARBA00023015"/>
    </source>
</evidence>
<dbReference type="Pfam" id="PF07729">
    <property type="entry name" value="FCD"/>
    <property type="match status" value="1"/>
</dbReference>
<name>A0A225M5X5_9BURK</name>
<keyword evidence="7" id="KW-1185">Reference proteome</keyword>
<dbReference type="GO" id="GO:0003700">
    <property type="term" value="F:DNA-binding transcription factor activity"/>
    <property type="evidence" value="ECO:0007669"/>
    <property type="project" value="InterPro"/>
</dbReference>
<keyword evidence="1" id="KW-0805">Transcription regulation</keyword>
<feature type="domain" description="HTH gntR-type" evidence="5">
    <location>
        <begin position="19"/>
        <end position="85"/>
    </location>
</feature>
<reference evidence="7" key="1">
    <citation type="submission" date="2017-06" db="EMBL/GenBank/DDBJ databases">
        <title>Herbaspirillum phytohormonus sp. nov., isolated from the root nodule of Robinia pseudoacacia in lead-zinc mine.</title>
        <authorList>
            <person name="Fan M."/>
            <person name="Lin Y."/>
        </authorList>
    </citation>
    <scope>NUCLEOTIDE SEQUENCE [LARGE SCALE GENOMIC DNA]</scope>
    <source>
        <strain evidence="7">SC-089</strain>
    </source>
</reference>
<dbReference type="SMART" id="SM00345">
    <property type="entry name" value="HTH_GNTR"/>
    <property type="match status" value="1"/>
</dbReference>
<dbReference type="PROSITE" id="PS50949">
    <property type="entry name" value="HTH_GNTR"/>
    <property type="match status" value="1"/>
</dbReference>
<gene>
    <name evidence="6" type="ORF">CEY11_17625</name>
</gene>
<evidence type="ECO:0000259" key="5">
    <source>
        <dbReference type="PROSITE" id="PS50949"/>
    </source>
</evidence>
<dbReference type="SMART" id="SM00895">
    <property type="entry name" value="FCD"/>
    <property type="match status" value="1"/>
</dbReference>
<dbReference type="Proteomes" id="UP000214603">
    <property type="component" value="Unassembled WGS sequence"/>
</dbReference>
<proteinExistence type="predicted"/>
<dbReference type="InterPro" id="IPR008920">
    <property type="entry name" value="TF_FadR/GntR_C"/>
</dbReference>
<dbReference type="InterPro" id="IPR036388">
    <property type="entry name" value="WH-like_DNA-bd_sf"/>
</dbReference>
<dbReference type="PANTHER" id="PTHR43537:SF24">
    <property type="entry name" value="GLUCONATE OPERON TRANSCRIPTIONAL REPRESSOR"/>
    <property type="match status" value="1"/>
</dbReference>
<dbReference type="PANTHER" id="PTHR43537">
    <property type="entry name" value="TRANSCRIPTIONAL REGULATOR, GNTR FAMILY"/>
    <property type="match status" value="1"/>
</dbReference>
<dbReference type="AlphaFoldDB" id="A0A225M5X5"/>
<keyword evidence="2" id="KW-0238">DNA-binding</keyword>
<dbReference type="GO" id="GO:0003677">
    <property type="term" value="F:DNA binding"/>
    <property type="evidence" value="ECO:0007669"/>
    <property type="project" value="UniProtKB-KW"/>
</dbReference>
<evidence type="ECO:0000256" key="4">
    <source>
        <dbReference type="SAM" id="MobiDB-lite"/>
    </source>
</evidence>
<dbReference type="SUPFAM" id="SSF46785">
    <property type="entry name" value="Winged helix' DNA-binding domain"/>
    <property type="match status" value="1"/>
</dbReference>
<dbReference type="EMBL" id="NJIH01000010">
    <property type="protein sequence ID" value="OWT56727.1"/>
    <property type="molecule type" value="Genomic_DNA"/>
</dbReference>
<dbReference type="Gene3D" id="1.10.10.10">
    <property type="entry name" value="Winged helix-like DNA-binding domain superfamily/Winged helix DNA-binding domain"/>
    <property type="match status" value="1"/>
</dbReference>
<evidence type="ECO:0000256" key="2">
    <source>
        <dbReference type="ARBA" id="ARBA00023125"/>
    </source>
</evidence>
<keyword evidence="3" id="KW-0804">Transcription</keyword>
<dbReference type="SUPFAM" id="SSF48008">
    <property type="entry name" value="GntR ligand-binding domain-like"/>
    <property type="match status" value="1"/>
</dbReference>